<feature type="region of interest" description="Disordered" evidence="2">
    <location>
        <begin position="271"/>
        <end position="352"/>
    </location>
</feature>
<evidence type="ECO:0000256" key="2">
    <source>
        <dbReference type="SAM" id="MobiDB-lite"/>
    </source>
</evidence>
<accession>A0A1J1GZ46</accession>
<protein>
    <submittedName>
        <fullName evidence="3">Uncharacterized protein</fullName>
    </submittedName>
</protein>
<evidence type="ECO:0000313" key="3">
    <source>
        <dbReference type="EMBL" id="CRG96291.1"/>
    </source>
</evidence>
<dbReference type="VEuPathDB" id="PlasmoDB:PGAL8A_00350900"/>
<dbReference type="Proteomes" id="UP000220797">
    <property type="component" value="Unassembled WGS sequence"/>
</dbReference>
<dbReference type="EMBL" id="CVMV01000059">
    <property type="protein sequence ID" value="CRG96291.1"/>
    <property type="molecule type" value="Genomic_DNA"/>
</dbReference>
<keyword evidence="4" id="KW-1185">Reference proteome</keyword>
<keyword evidence="1" id="KW-0175">Coiled coil</keyword>
<comment type="caution">
    <text evidence="3">The sequence shown here is derived from an EMBL/GenBank/DDBJ whole genome shotgun (WGS) entry which is preliminary data.</text>
</comment>
<name>A0A1J1GZ46_PLAGA</name>
<evidence type="ECO:0000256" key="1">
    <source>
        <dbReference type="SAM" id="Coils"/>
    </source>
</evidence>
<sequence>MNKKLKYIKKIAKNTEKNMVSNLKLSDNMNKDTNYKSSINKEKDINYIKNITKNSNKNENEEKSKEEVNEYYKESNEDINNEHLDKKKYIINGDSFKNIKNVNHNTLIFEDKTKELEHSVDHLETKLTNNKTNIYLDNKEEDKQQEREDIIMKNSKQLKKEKKNKRSFNVKSNEKMNYNNIEFSEICTNEDELDSNYYDNNTMLKSNNMKDMFKPNECSNINYIDSNDSITDEKKKLKEFVNNKKETDEDYVKILSFMNNYNGNIVNLNNNTNTTTNNNTTANNDTTANNNTTGNNNTNNNINTNTTTNNNNTNSDTTTTTTTTINNNNNNNITTTNNNDDNDNKEAENNKSKNDIHDIYIRNIEENNDDLNLKKVNENNIREDNKCNHNIGINNEYNNDDKNNETNNHNNEINKKDNLKNIETLNIIDNIKNEDSILNEKMKKFINDDKKKEIENLNMSDTELLKTMNYNNIPQNCEYEEVLTNIIQFNKDKVELNLNRGEIYLNESEYTFTSYFLLSSGFRFYPIEEIKKKKRKEFLKIEELNDMKRRVKCDNKKWEIKKEDKFSQEVNEESNNDYVKKEELIGKDNINKNMETNYENIKNDEKEDNIEEKKKNELFDEILTNLKNDFYNQILNIENNFKNLDNKIENNNSFNFHCIMEKLKNRKYNNVLYIYNDIYLYLNNLLYLSKPSSYIWMKLHELSTQITNTIYNIQQKKEHLWNKKMHNSQNEEINEREKKKEEIEIDKQKNDQSINEEEKMAFQLLLSKLHQDIHFELFRKFKNKAVWKTLEGGEIELDDKSTKAYVFRDMYKWCKAQLDIRSKKSDASESDSSKDSY</sequence>
<organism evidence="3 4">
    <name type="scientific">Plasmodium gallinaceum</name>
    <dbReference type="NCBI Taxonomy" id="5849"/>
    <lineage>
        <taxon>Eukaryota</taxon>
        <taxon>Sar</taxon>
        <taxon>Alveolata</taxon>
        <taxon>Apicomplexa</taxon>
        <taxon>Aconoidasida</taxon>
        <taxon>Haemosporida</taxon>
        <taxon>Plasmodiidae</taxon>
        <taxon>Plasmodium</taxon>
        <taxon>Plasmodium (Haemamoeba)</taxon>
    </lineage>
</organism>
<proteinExistence type="predicted"/>
<gene>
    <name evidence="3" type="ORF">PGAL8A_00350900</name>
</gene>
<reference evidence="3" key="1">
    <citation type="submission" date="2015-04" db="EMBL/GenBank/DDBJ databases">
        <authorList>
            <consortium name="Pathogen Informatics"/>
        </authorList>
    </citation>
    <scope>NUCLEOTIDE SEQUENCE [LARGE SCALE GENOMIC DNA]</scope>
    <source>
        <strain evidence="3">8A</strain>
    </source>
</reference>
<feature type="region of interest" description="Disordered" evidence="2">
    <location>
        <begin position="727"/>
        <end position="750"/>
    </location>
</feature>
<dbReference type="OrthoDB" id="343702at2759"/>
<feature type="compositionally biased region" description="Basic and acidic residues" evidence="2">
    <location>
        <begin position="733"/>
        <end position="750"/>
    </location>
</feature>
<feature type="coiled-coil region" evidence="1">
    <location>
        <begin position="527"/>
        <end position="561"/>
    </location>
</feature>
<evidence type="ECO:0000313" key="4">
    <source>
        <dbReference type="Proteomes" id="UP000220797"/>
    </source>
</evidence>
<dbReference type="AlphaFoldDB" id="A0A1J1GZ46"/>
<feature type="compositionally biased region" description="Basic and acidic residues" evidence="2">
    <location>
        <begin position="342"/>
        <end position="352"/>
    </location>
</feature>
<feature type="compositionally biased region" description="Low complexity" evidence="2">
    <location>
        <begin position="271"/>
        <end position="339"/>
    </location>
</feature>
<dbReference type="RefSeq" id="XP_028529096.1">
    <property type="nucleotide sequence ID" value="XM_028672556.1"/>
</dbReference>
<dbReference type="GeneID" id="39732039"/>